<sequence length="249" mass="28363">MGIMVAPYREIREVVHSLSNTLSSREFITSGGSDITRLLNITREDIQQFGALWSDLKLDQYMADGGFYRYRRYGQFELNPHTLEKHQLPHEPYFQPGYINTLNGDLKRTFEPLTVEFARHHVLDRLIRFLAEICNGASGRKIPWNVRLHPYRIVARKGINGMPTPEGLHRDGVTFISSILIRRHNVLGGVTTITDADRKPLTDVQLTHPFDLMLANDEATMHSVSSISMANSELSTAYRDVLVIAFTQP</sequence>
<comment type="caution">
    <text evidence="1">The sequence shown here is derived from an EMBL/GenBank/DDBJ whole genome shotgun (WGS) entry which is preliminary data.</text>
</comment>
<dbReference type="AlphaFoldDB" id="A0A081KCW3"/>
<dbReference type="RefSeq" id="WP_020584459.1">
    <property type="nucleotide sequence ID" value="NZ_JOJP01000001.1"/>
</dbReference>
<protein>
    <recommendedName>
        <fullName evidence="3">2OG-Fe dioxygenase family protein</fullName>
    </recommendedName>
</protein>
<dbReference type="EMBL" id="JOJP01000001">
    <property type="protein sequence ID" value="KEI71989.1"/>
    <property type="molecule type" value="Genomic_DNA"/>
</dbReference>
<proteinExistence type="predicted"/>
<dbReference type="eggNOG" id="COG4340">
    <property type="taxonomic scope" value="Bacteria"/>
</dbReference>
<dbReference type="Gene3D" id="2.60.120.620">
    <property type="entry name" value="q2cbj1_9rhob like domain"/>
    <property type="match status" value="1"/>
</dbReference>
<dbReference type="Proteomes" id="UP000027997">
    <property type="component" value="Unassembled WGS sequence"/>
</dbReference>
<keyword evidence="2" id="KW-1185">Reference proteome</keyword>
<dbReference type="Pfam" id="PF10014">
    <property type="entry name" value="2OG-Fe_Oxy_2"/>
    <property type="match status" value="1"/>
</dbReference>
<dbReference type="GO" id="GO:0051213">
    <property type="term" value="F:dioxygenase activity"/>
    <property type="evidence" value="ECO:0007669"/>
    <property type="project" value="InterPro"/>
</dbReference>
<dbReference type="InterPro" id="IPR018724">
    <property type="entry name" value="2OG-Fe_dioxygenase"/>
</dbReference>
<accession>A0A081KCW3</accession>
<evidence type="ECO:0008006" key="3">
    <source>
        <dbReference type="Google" id="ProtNLM"/>
    </source>
</evidence>
<gene>
    <name evidence="1" type="ORF">GV64_15765</name>
</gene>
<evidence type="ECO:0000313" key="2">
    <source>
        <dbReference type="Proteomes" id="UP000027997"/>
    </source>
</evidence>
<evidence type="ECO:0000313" key="1">
    <source>
        <dbReference type="EMBL" id="KEI71989.1"/>
    </source>
</evidence>
<reference evidence="1 2" key="1">
    <citation type="submission" date="2014-06" db="EMBL/GenBank/DDBJ databases">
        <title>Whole Genome Sequences of Three Symbiotic Endozoicomonas Bacteria.</title>
        <authorList>
            <person name="Neave M.J."/>
            <person name="Apprill A."/>
            <person name="Voolstra C.R."/>
        </authorList>
    </citation>
    <scope>NUCLEOTIDE SEQUENCE [LARGE SCALE GENOMIC DNA]</scope>
    <source>
        <strain evidence="1 2">DSM 22380</strain>
    </source>
</reference>
<name>A0A081KCW3_9GAMM</name>
<dbReference type="STRING" id="305900.GV64_15765"/>
<organism evidence="1 2">
    <name type="scientific">Endozoicomonas elysicola</name>
    <dbReference type="NCBI Taxonomy" id="305900"/>
    <lineage>
        <taxon>Bacteria</taxon>
        <taxon>Pseudomonadati</taxon>
        <taxon>Pseudomonadota</taxon>
        <taxon>Gammaproteobacteria</taxon>
        <taxon>Oceanospirillales</taxon>
        <taxon>Endozoicomonadaceae</taxon>
        <taxon>Endozoicomonas</taxon>
    </lineage>
</organism>